<evidence type="ECO:0000259" key="7">
    <source>
        <dbReference type="Pfam" id="PF00924"/>
    </source>
</evidence>
<dbReference type="SUPFAM" id="SSF50182">
    <property type="entry name" value="Sm-like ribonucleoproteins"/>
    <property type="match status" value="1"/>
</dbReference>
<dbReference type="InterPro" id="IPR011066">
    <property type="entry name" value="MscS_channel_C_sf"/>
</dbReference>
<dbReference type="Pfam" id="PF00924">
    <property type="entry name" value="MS_channel_2nd"/>
    <property type="match status" value="1"/>
</dbReference>
<feature type="domain" description="Mechanosensitive ion channel MscS" evidence="7">
    <location>
        <begin position="12"/>
        <end position="48"/>
    </location>
</feature>
<dbReference type="SUPFAM" id="SSF82689">
    <property type="entry name" value="Mechanosensitive channel protein MscS (YggB), C-terminal domain"/>
    <property type="match status" value="1"/>
</dbReference>
<keyword evidence="6" id="KW-0472">Membrane</keyword>
<evidence type="ECO:0000256" key="5">
    <source>
        <dbReference type="ARBA" id="ARBA00022989"/>
    </source>
</evidence>
<dbReference type="AlphaFoldDB" id="A0A3B0V8H7"/>
<dbReference type="InterPro" id="IPR045275">
    <property type="entry name" value="MscS_archaea/bacteria_type"/>
</dbReference>
<protein>
    <submittedName>
        <fullName evidence="9">Potassium efflux system KefA protein / Small-conductance mechanosensitive channel</fullName>
    </submittedName>
</protein>
<dbReference type="InterPro" id="IPR010920">
    <property type="entry name" value="LSM_dom_sf"/>
</dbReference>
<dbReference type="InterPro" id="IPR049278">
    <property type="entry name" value="MS_channel_C"/>
</dbReference>
<dbReference type="GO" id="GO:0005886">
    <property type="term" value="C:plasma membrane"/>
    <property type="evidence" value="ECO:0007669"/>
    <property type="project" value="UniProtKB-SubCell"/>
</dbReference>
<keyword evidence="5" id="KW-1133">Transmembrane helix</keyword>
<dbReference type="Pfam" id="PF21082">
    <property type="entry name" value="MS_channel_3rd"/>
    <property type="match status" value="1"/>
</dbReference>
<evidence type="ECO:0000259" key="8">
    <source>
        <dbReference type="Pfam" id="PF21082"/>
    </source>
</evidence>
<dbReference type="PANTHER" id="PTHR30221">
    <property type="entry name" value="SMALL-CONDUCTANCE MECHANOSENSITIVE CHANNEL"/>
    <property type="match status" value="1"/>
</dbReference>
<keyword evidence="4" id="KW-0812">Transmembrane</keyword>
<dbReference type="Gene3D" id="3.30.70.100">
    <property type="match status" value="1"/>
</dbReference>
<accession>A0A3B0V8H7</accession>
<dbReference type="InterPro" id="IPR006685">
    <property type="entry name" value="MscS_channel_2nd"/>
</dbReference>
<feature type="non-terminal residue" evidence="9">
    <location>
        <position position="1"/>
    </location>
</feature>
<sequence length="153" mass="16585">LPIYIVLDSGERGEVMEVGMRSTRIKTRDDILITIPNSILANTKVINESAPIPRFRIKIPVGVAYGSSPEVVGELLLGVAAGSSLVSKAPGVESRVRFRSMGPSSLDFELLCWVDDPRDKGKASHELLTAIYQALTEAGISIPFPQMDVHVIN</sequence>
<dbReference type="GO" id="GO:0008381">
    <property type="term" value="F:mechanosensitive monoatomic ion channel activity"/>
    <property type="evidence" value="ECO:0007669"/>
    <property type="project" value="InterPro"/>
</dbReference>
<dbReference type="PANTHER" id="PTHR30221:SF1">
    <property type="entry name" value="SMALL-CONDUCTANCE MECHANOSENSITIVE CHANNEL"/>
    <property type="match status" value="1"/>
</dbReference>
<evidence type="ECO:0000256" key="3">
    <source>
        <dbReference type="ARBA" id="ARBA00022475"/>
    </source>
</evidence>
<proteinExistence type="inferred from homology"/>
<keyword evidence="3" id="KW-1003">Cell membrane</keyword>
<dbReference type="InterPro" id="IPR023408">
    <property type="entry name" value="MscS_beta-dom_sf"/>
</dbReference>
<evidence type="ECO:0000256" key="2">
    <source>
        <dbReference type="ARBA" id="ARBA00008017"/>
    </source>
</evidence>
<name>A0A3B0V8H7_9ZZZZ</name>
<evidence type="ECO:0000313" key="9">
    <source>
        <dbReference type="EMBL" id="VAW35072.1"/>
    </source>
</evidence>
<dbReference type="EMBL" id="UOEX01000113">
    <property type="protein sequence ID" value="VAW35072.1"/>
    <property type="molecule type" value="Genomic_DNA"/>
</dbReference>
<comment type="subcellular location">
    <subcellularLocation>
        <location evidence="1">Cell membrane</location>
        <topology evidence="1">Multi-pass membrane protein</topology>
    </subcellularLocation>
</comment>
<reference evidence="9" key="1">
    <citation type="submission" date="2018-06" db="EMBL/GenBank/DDBJ databases">
        <authorList>
            <person name="Zhirakovskaya E."/>
        </authorList>
    </citation>
    <scope>NUCLEOTIDE SEQUENCE</scope>
</reference>
<evidence type="ECO:0000256" key="6">
    <source>
        <dbReference type="ARBA" id="ARBA00023136"/>
    </source>
</evidence>
<dbReference type="Gene3D" id="2.30.30.60">
    <property type="match status" value="1"/>
</dbReference>
<evidence type="ECO:0000256" key="4">
    <source>
        <dbReference type="ARBA" id="ARBA00022692"/>
    </source>
</evidence>
<gene>
    <name evidence="9" type="ORF">MNBD_DELTA03-37</name>
</gene>
<evidence type="ECO:0000256" key="1">
    <source>
        <dbReference type="ARBA" id="ARBA00004651"/>
    </source>
</evidence>
<organism evidence="9">
    <name type="scientific">hydrothermal vent metagenome</name>
    <dbReference type="NCBI Taxonomy" id="652676"/>
    <lineage>
        <taxon>unclassified sequences</taxon>
        <taxon>metagenomes</taxon>
        <taxon>ecological metagenomes</taxon>
    </lineage>
</organism>
<comment type="similarity">
    <text evidence="2">Belongs to the MscS (TC 1.A.23) family.</text>
</comment>
<feature type="domain" description="Mechanosensitive ion channel MscS C-terminal" evidence="8">
    <location>
        <begin position="57"/>
        <end position="142"/>
    </location>
</feature>